<feature type="transmembrane region" description="Helical" evidence="2">
    <location>
        <begin position="324"/>
        <end position="348"/>
    </location>
</feature>
<keyword evidence="3" id="KW-0732">Signal</keyword>
<sequence length="543" mass="60576">MKYQQLFLKSVLLALLAAFSLSCNNSKQQKFTVTDVPDPKQSGGGYVSNPDHLISDSAVNVLNAQLAELDNAGKVQIAIVALHSIGANESRDFAHQLFNHWKLGRKETNNGLLMLMVEDDHKLVFETGVGIEADMPDIICFRIQQEYMIPRIKEHNNDIAFIDGAHAVSSLFYNGNYAFDNLPDAPAQQTDASLLATDTSGTRLTTDQGLEYVKTGHLPGEEQPPAAAAGFSLASPDNRMGDFSFWTIIACLVISALMMRFFFGKKIKAKKAGADVEPVSVRSLPNEFLRPRWFGLLLIHLAALSVMGYLVVKKYADVGVMKTLLIYYIVWVVFMHVAILIIALRAAIALKAVNRHEKWLRLEMLRRSLHPAGYIFPLPFLLFYLRWLKSHLNHLRNDPYDCQHCSKPMHKLDEKADDHYLDKAQVLEERLESVDYDVWRCDACDTQLVLNYTNMQTTYTDCPSCAHKTYQCQKTKTQKKATTYTAGWGVRTYVCAACAYTHDYTFEIPKISTSSSSSSNSSFSSSSDWGGGSSGGGGASSSW</sequence>
<feature type="transmembrane region" description="Helical" evidence="2">
    <location>
        <begin position="369"/>
        <end position="387"/>
    </location>
</feature>
<keyword evidence="2" id="KW-0472">Membrane</keyword>
<protein>
    <recommendedName>
        <fullName evidence="4">TPM domain-containing protein</fullName>
    </recommendedName>
</protein>
<dbReference type="PROSITE" id="PS51257">
    <property type="entry name" value="PROKAR_LIPOPROTEIN"/>
    <property type="match status" value="1"/>
</dbReference>
<feature type="signal peptide" evidence="3">
    <location>
        <begin position="1"/>
        <end position="25"/>
    </location>
</feature>
<accession>A0A2P8HLT5</accession>
<dbReference type="Gene3D" id="3.10.310.50">
    <property type="match status" value="1"/>
</dbReference>
<comment type="caution">
    <text evidence="5">The sequence shown here is derived from an EMBL/GenBank/DDBJ whole genome shotgun (WGS) entry which is preliminary data.</text>
</comment>
<dbReference type="PANTHER" id="PTHR30373:SF2">
    <property type="entry name" value="UPF0603 PROTEIN YGCG"/>
    <property type="match status" value="1"/>
</dbReference>
<name>A0A2P8HLT5_CHINA</name>
<dbReference type="AlphaFoldDB" id="A0A2P8HLT5"/>
<keyword evidence="6" id="KW-1185">Reference proteome</keyword>
<dbReference type="PANTHER" id="PTHR30373">
    <property type="entry name" value="UPF0603 PROTEIN YGCG"/>
    <property type="match status" value="1"/>
</dbReference>
<dbReference type="Proteomes" id="UP000240971">
    <property type="component" value="Unassembled WGS sequence"/>
</dbReference>
<evidence type="ECO:0000259" key="4">
    <source>
        <dbReference type="Pfam" id="PF04536"/>
    </source>
</evidence>
<keyword evidence="2" id="KW-0812">Transmembrane</keyword>
<dbReference type="EMBL" id="PYAW01000002">
    <property type="protein sequence ID" value="PSL47184.1"/>
    <property type="molecule type" value="Genomic_DNA"/>
</dbReference>
<feature type="transmembrane region" description="Helical" evidence="2">
    <location>
        <begin position="243"/>
        <end position="263"/>
    </location>
</feature>
<evidence type="ECO:0000256" key="1">
    <source>
        <dbReference type="SAM" id="MobiDB-lite"/>
    </source>
</evidence>
<feature type="domain" description="TPM" evidence="4">
    <location>
        <begin position="48"/>
        <end position="169"/>
    </location>
</feature>
<evidence type="ECO:0000256" key="2">
    <source>
        <dbReference type="SAM" id="Phobius"/>
    </source>
</evidence>
<evidence type="ECO:0000313" key="5">
    <source>
        <dbReference type="EMBL" id="PSL47184.1"/>
    </source>
</evidence>
<feature type="compositionally biased region" description="Low complexity" evidence="1">
    <location>
        <begin position="512"/>
        <end position="528"/>
    </location>
</feature>
<dbReference type="Pfam" id="PF04536">
    <property type="entry name" value="TPM_phosphatase"/>
    <property type="match status" value="1"/>
</dbReference>
<organism evidence="5 6">
    <name type="scientific">Chitinophaga niastensis</name>
    <dbReference type="NCBI Taxonomy" id="536980"/>
    <lineage>
        <taxon>Bacteria</taxon>
        <taxon>Pseudomonadati</taxon>
        <taxon>Bacteroidota</taxon>
        <taxon>Chitinophagia</taxon>
        <taxon>Chitinophagales</taxon>
        <taxon>Chitinophagaceae</taxon>
        <taxon>Chitinophaga</taxon>
    </lineage>
</organism>
<dbReference type="InterPro" id="IPR007621">
    <property type="entry name" value="TPM_dom"/>
</dbReference>
<feature type="chain" id="PRO_5015140635" description="TPM domain-containing protein" evidence="3">
    <location>
        <begin position="26"/>
        <end position="543"/>
    </location>
</feature>
<proteinExistence type="predicted"/>
<evidence type="ECO:0000313" key="6">
    <source>
        <dbReference type="Proteomes" id="UP000240971"/>
    </source>
</evidence>
<feature type="compositionally biased region" description="Gly residues" evidence="1">
    <location>
        <begin position="529"/>
        <end position="543"/>
    </location>
</feature>
<dbReference type="OrthoDB" id="9810918at2"/>
<feature type="transmembrane region" description="Helical" evidence="2">
    <location>
        <begin position="293"/>
        <end position="312"/>
    </location>
</feature>
<gene>
    <name evidence="5" type="ORF">CLV51_10229</name>
</gene>
<feature type="region of interest" description="Disordered" evidence="1">
    <location>
        <begin position="512"/>
        <end position="543"/>
    </location>
</feature>
<evidence type="ECO:0000256" key="3">
    <source>
        <dbReference type="SAM" id="SignalP"/>
    </source>
</evidence>
<keyword evidence="2" id="KW-1133">Transmembrane helix</keyword>
<reference evidence="5 6" key="1">
    <citation type="submission" date="2018-03" db="EMBL/GenBank/DDBJ databases">
        <title>Genomic Encyclopedia of Archaeal and Bacterial Type Strains, Phase II (KMG-II): from individual species to whole genera.</title>
        <authorList>
            <person name="Goeker M."/>
        </authorList>
    </citation>
    <scope>NUCLEOTIDE SEQUENCE [LARGE SCALE GENOMIC DNA]</scope>
    <source>
        <strain evidence="5 6">DSM 24859</strain>
    </source>
</reference>
<dbReference type="RefSeq" id="WP_106527662.1">
    <property type="nucleotide sequence ID" value="NZ_PYAW01000002.1"/>
</dbReference>